<feature type="region of interest" description="Disordered" evidence="5">
    <location>
        <begin position="518"/>
        <end position="678"/>
    </location>
</feature>
<evidence type="ECO:0000256" key="5">
    <source>
        <dbReference type="SAM" id="MobiDB-lite"/>
    </source>
</evidence>
<dbReference type="HOGENOM" id="CLU_394402_0_0_1"/>
<keyword evidence="4 6" id="KW-0472">Membrane</keyword>
<reference evidence="8 9" key="1">
    <citation type="submission" date="2014-04" db="EMBL/GenBank/DDBJ databases">
        <authorList>
            <consortium name="DOE Joint Genome Institute"/>
            <person name="Kuo A."/>
            <person name="Girlanda M."/>
            <person name="Perotto S."/>
            <person name="Kohler A."/>
            <person name="Nagy L.G."/>
            <person name="Floudas D."/>
            <person name="Copeland A."/>
            <person name="Barry K.W."/>
            <person name="Cichocki N."/>
            <person name="Veneault-Fourrey C."/>
            <person name="LaButti K."/>
            <person name="Lindquist E.A."/>
            <person name="Lipzen A."/>
            <person name="Lundell T."/>
            <person name="Morin E."/>
            <person name="Murat C."/>
            <person name="Sun H."/>
            <person name="Tunlid A."/>
            <person name="Henrissat B."/>
            <person name="Grigoriev I.V."/>
            <person name="Hibbett D.S."/>
            <person name="Martin F."/>
            <person name="Nordberg H.P."/>
            <person name="Cantor M.N."/>
            <person name="Hua S.X."/>
        </authorList>
    </citation>
    <scope>NUCLEOTIDE SEQUENCE [LARGE SCALE GENOMIC DNA]</scope>
    <source>
        <strain evidence="8 9">MUT 4182</strain>
    </source>
</reference>
<sequence length="699" mass="72899">MANRQYSSGSSHWPFGLVRSTLFILALALSSLAQAQPVVVLNTPAQGSVTACASLLASWAVLLPAPDASVQTAINRTVIGIWASNIGVDQTPYHSTPTNPRSSGRLGARQQVIPAPITTNVTTQPIPLVSGKTSASGDLYTWTPVQLPANHYYVMYLQSLPGRRRGLDISVQSDRFFVSEGASEACLAGIVQSVTVTWPVTSATMPSPSSTAGQSGIAAGSSNKNRTGAIVGGVLGGLGLLGLLAFLLCCFLKRRKTSDKQDLGDFLASRGVNPYGRRSLTTIERRASAYEPTRYGGILAAIGIHPVSPEKEFGQSPRHSRASAAFHAGRSSYHRQPDDNYLDGAVTHSAEGGGNRTSFSRFRQTDMTDLATILASDPEKEGDKMGTRRSKASSITTFAQSVMGVAYHPYNASAPDHGHEEGGDRVSRHTSQGHRRHSSLPMARGSEGHTMSRGSEGYAMSRASEGYAMSSVNHHPYSAAAVAAAQDDDDAAEPEVMAWTGPTHKRASTAMSGVEMMRSPSAAAGGPRSSEGGPEEPRTSEGGGSAESAGLSADHQGGGAPLVRKKSAATSHKTQSTKGSVTRKKAPELPTATAGGDPSSVESAGGGLPPPPSAYFPTAAHGPSTTTVNTGASAYVPSQATRDRRSADLMTYQNGRRSSEVFGPSTSAPGQSGVFDAFAGAKDGPVHILMPDMPPSQDK</sequence>
<evidence type="ECO:0000313" key="9">
    <source>
        <dbReference type="Proteomes" id="UP000054248"/>
    </source>
</evidence>
<dbReference type="GO" id="GO:0071944">
    <property type="term" value="C:cell periphery"/>
    <property type="evidence" value="ECO:0007669"/>
    <property type="project" value="UniProtKB-ARBA"/>
</dbReference>
<feature type="signal peptide" evidence="7">
    <location>
        <begin position="1"/>
        <end position="35"/>
    </location>
</feature>
<accession>A0A0C3Q9U3</accession>
<feature type="compositionally biased region" description="Polar residues" evidence="5">
    <location>
        <begin position="623"/>
        <end position="640"/>
    </location>
</feature>
<comment type="subcellular location">
    <subcellularLocation>
        <location evidence="1">Membrane</location>
        <topology evidence="1">Single-pass membrane protein</topology>
    </subcellularLocation>
</comment>
<feature type="chain" id="PRO_5002180670" description="Mid2 domain-containing protein" evidence="7">
    <location>
        <begin position="36"/>
        <end position="699"/>
    </location>
</feature>
<evidence type="ECO:0000256" key="2">
    <source>
        <dbReference type="ARBA" id="ARBA00022692"/>
    </source>
</evidence>
<feature type="region of interest" description="Disordered" evidence="5">
    <location>
        <begin position="411"/>
        <end position="455"/>
    </location>
</feature>
<keyword evidence="2 6" id="KW-0812">Transmembrane</keyword>
<dbReference type="InterPro" id="IPR051694">
    <property type="entry name" value="Immunoregulatory_rcpt-like"/>
</dbReference>
<evidence type="ECO:0008006" key="10">
    <source>
        <dbReference type="Google" id="ProtNLM"/>
    </source>
</evidence>
<feature type="transmembrane region" description="Helical" evidence="6">
    <location>
        <begin position="229"/>
        <end position="252"/>
    </location>
</feature>
<evidence type="ECO:0000256" key="6">
    <source>
        <dbReference type="SAM" id="Phobius"/>
    </source>
</evidence>
<dbReference type="EMBL" id="KN823137">
    <property type="protein sequence ID" value="KIO21476.1"/>
    <property type="molecule type" value="Genomic_DNA"/>
</dbReference>
<feature type="compositionally biased region" description="Polar residues" evidence="5">
    <location>
        <begin position="568"/>
        <end position="580"/>
    </location>
</feature>
<gene>
    <name evidence="8" type="ORF">M407DRAFT_125812</name>
</gene>
<name>A0A0C3Q9U3_9AGAM</name>
<evidence type="ECO:0000313" key="8">
    <source>
        <dbReference type="EMBL" id="KIO21476.1"/>
    </source>
</evidence>
<dbReference type="Proteomes" id="UP000054248">
    <property type="component" value="Unassembled WGS sequence"/>
</dbReference>
<evidence type="ECO:0000256" key="7">
    <source>
        <dbReference type="SAM" id="SignalP"/>
    </source>
</evidence>
<feature type="compositionally biased region" description="Low complexity" evidence="5">
    <location>
        <begin position="518"/>
        <end position="532"/>
    </location>
</feature>
<reference evidence="9" key="2">
    <citation type="submission" date="2015-01" db="EMBL/GenBank/DDBJ databases">
        <title>Evolutionary Origins and Diversification of the Mycorrhizal Mutualists.</title>
        <authorList>
            <consortium name="DOE Joint Genome Institute"/>
            <consortium name="Mycorrhizal Genomics Consortium"/>
            <person name="Kohler A."/>
            <person name="Kuo A."/>
            <person name="Nagy L.G."/>
            <person name="Floudas D."/>
            <person name="Copeland A."/>
            <person name="Barry K.W."/>
            <person name="Cichocki N."/>
            <person name="Veneault-Fourrey C."/>
            <person name="LaButti K."/>
            <person name="Lindquist E.A."/>
            <person name="Lipzen A."/>
            <person name="Lundell T."/>
            <person name="Morin E."/>
            <person name="Murat C."/>
            <person name="Riley R."/>
            <person name="Ohm R."/>
            <person name="Sun H."/>
            <person name="Tunlid A."/>
            <person name="Henrissat B."/>
            <person name="Grigoriev I.V."/>
            <person name="Hibbett D.S."/>
            <person name="Martin F."/>
        </authorList>
    </citation>
    <scope>NUCLEOTIDE SEQUENCE [LARGE SCALE GENOMIC DNA]</scope>
    <source>
        <strain evidence="9">MUT 4182</strain>
    </source>
</reference>
<evidence type="ECO:0000256" key="1">
    <source>
        <dbReference type="ARBA" id="ARBA00004167"/>
    </source>
</evidence>
<evidence type="ECO:0000256" key="3">
    <source>
        <dbReference type="ARBA" id="ARBA00022989"/>
    </source>
</evidence>
<dbReference type="PANTHER" id="PTHR15549">
    <property type="entry name" value="PAIRED IMMUNOGLOBULIN-LIKE TYPE 2 RECEPTOR"/>
    <property type="match status" value="1"/>
</dbReference>
<dbReference type="GO" id="GO:0016020">
    <property type="term" value="C:membrane"/>
    <property type="evidence" value="ECO:0007669"/>
    <property type="project" value="UniProtKB-SubCell"/>
</dbReference>
<evidence type="ECO:0000256" key="4">
    <source>
        <dbReference type="ARBA" id="ARBA00023136"/>
    </source>
</evidence>
<keyword evidence="9" id="KW-1185">Reference proteome</keyword>
<organism evidence="8 9">
    <name type="scientific">Tulasnella calospora MUT 4182</name>
    <dbReference type="NCBI Taxonomy" id="1051891"/>
    <lineage>
        <taxon>Eukaryota</taxon>
        <taxon>Fungi</taxon>
        <taxon>Dikarya</taxon>
        <taxon>Basidiomycota</taxon>
        <taxon>Agaricomycotina</taxon>
        <taxon>Agaricomycetes</taxon>
        <taxon>Cantharellales</taxon>
        <taxon>Tulasnellaceae</taxon>
        <taxon>Tulasnella</taxon>
    </lineage>
</organism>
<keyword evidence="3 6" id="KW-1133">Transmembrane helix</keyword>
<dbReference type="OrthoDB" id="10522201at2759"/>
<feature type="compositionally biased region" description="Basic and acidic residues" evidence="5">
    <location>
        <begin position="416"/>
        <end position="427"/>
    </location>
</feature>
<proteinExistence type="predicted"/>
<protein>
    <recommendedName>
        <fullName evidence="10">Mid2 domain-containing protein</fullName>
    </recommendedName>
</protein>
<dbReference type="AlphaFoldDB" id="A0A0C3Q9U3"/>
<keyword evidence="7" id="KW-0732">Signal</keyword>